<name>A0ACB9YCU0_PLABR</name>
<dbReference type="EMBL" id="CM043773">
    <property type="protein sequence ID" value="KAI4840092.1"/>
    <property type="molecule type" value="Genomic_DNA"/>
</dbReference>
<keyword evidence="2" id="KW-1185">Reference proteome</keyword>
<protein>
    <submittedName>
        <fullName evidence="1">Adenylate kinase 2</fullName>
    </submittedName>
</protein>
<accession>A0ACB9YCU0</accession>
<comment type="caution">
    <text evidence="1">The sequence shown here is derived from an EMBL/GenBank/DDBJ whole genome shotgun (WGS) entry which is preliminary data.</text>
</comment>
<keyword evidence="1" id="KW-0418">Kinase</keyword>
<keyword evidence="1" id="KW-0808">Transferase</keyword>
<sequence>MVNAKMLSKGTKKIYILNGAPGSGKDTQCRLLSKKYNFKIITISELLKEHLKDSKERIRDSSSSDQCVKELTEQEKRDLEYIQKSFTDGSFVPDDIVIGIFLKQLEKYTLGEEECEGIIINGFPRTYEQALLFKKNNIEITNFINMSVSKECLLERVNNRIRDPITNVNYNIKIIELIKKKRKNIKLHTEEELLLTSQNEDYKNINDEILMRLKRRADDNESTFNKRYDLYLQNEKKIISLFFHVCKNIDGEKSIEGIFEQICAIIDQTILHKRGNEGTKK</sequence>
<proteinExistence type="predicted"/>
<reference evidence="1" key="1">
    <citation type="submission" date="2022-06" db="EMBL/GenBank/DDBJ databases">
        <title>The First Complete Genome of the Simian Malaria Parasite Plasmodium brasilianum.</title>
        <authorList>
            <person name="Bajic M."/>
            <person name="Ravishankar S."/>
        </authorList>
    </citation>
    <scope>NUCLEOTIDE SEQUENCE</scope>
    <source>
        <strain evidence="1">Bolivian I</strain>
    </source>
</reference>
<gene>
    <name evidence="1" type="ORF">MKS88_001450</name>
</gene>
<organism evidence="1 2">
    <name type="scientific">Plasmodium brasilianum</name>
    <dbReference type="NCBI Taxonomy" id="5824"/>
    <lineage>
        <taxon>Eukaryota</taxon>
        <taxon>Sar</taxon>
        <taxon>Alveolata</taxon>
        <taxon>Apicomplexa</taxon>
        <taxon>Aconoidasida</taxon>
        <taxon>Haemosporida</taxon>
        <taxon>Plasmodiidae</taxon>
        <taxon>Plasmodium</taxon>
        <taxon>Plasmodium (Plasmodium)</taxon>
    </lineage>
</organism>
<evidence type="ECO:0000313" key="2">
    <source>
        <dbReference type="Proteomes" id="UP001056978"/>
    </source>
</evidence>
<dbReference type="Proteomes" id="UP001056978">
    <property type="component" value="Chromosome 5"/>
</dbReference>
<evidence type="ECO:0000313" key="1">
    <source>
        <dbReference type="EMBL" id="KAI4840092.1"/>
    </source>
</evidence>